<comment type="subcellular location">
    <subcellularLocation>
        <location evidence="1">Cell membrane</location>
        <topology evidence="1">Multi-pass membrane protein</topology>
    </subcellularLocation>
</comment>
<evidence type="ECO:0000256" key="5">
    <source>
        <dbReference type="ARBA" id="ARBA00022989"/>
    </source>
</evidence>
<evidence type="ECO:0000313" key="11">
    <source>
        <dbReference type="Proteomes" id="UP000475532"/>
    </source>
</evidence>
<dbReference type="EMBL" id="JAAGLI010000609">
    <property type="protein sequence ID" value="NEA25443.1"/>
    <property type="molecule type" value="Genomic_DNA"/>
</dbReference>
<feature type="transmembrane region" description="Helical" evidence="8">
    <location>
        <begin position="174"/>
        <end position="195"/>
    </location>
</feature>
<evidence type="ECO:0000256" key="3">
    <source>
        <dbReference type="ARBA" id="ARBA00022475"/>
    </source>
</evidence>
<dbReference type="InterPro" id="IPR032816">
    <property type="entry name" value="VTT_dom"/>
</dbReference>
<feature type="region of interest" description="Disordered" evidence="7">
    <location>
        <begin position="203"/>
        <end position="225"/>
    </location>
</feature>
<keyword evidence="3" id="KW-1003">Cell membrane</keyword>
<keyword evidence="5 8" id="KW-1133">Transmembrane helix</keyword>
<dbReference type="Proteomes" id="UP000475532">
    <property type="component" value="Unassembled WGS sequence"/>
</dbReference>
<dbReference type="PANTHER" id="PTHR42709:SF6">
    <property type="entry name" value="UNDECAPRENYL PHOSPHATE TRANSPORTER A"/>
    <property type="match status" value="1"/>
</dbReference>
<dbReference type="Pfam" id="PF09335">
    <property type="entry name" value="VTT_dom"/>
    <property type="match status" value="1"/>
</dbReference>
<reference evidence="10 11" key="1">
    <citation type="submission" date="2020-01" db="EMBL/GenBank/DDBJ databases">
        <title>Insect and environment-associated Actinomycetes.</title>
        <authorList>
            <person name="Currrie C."/>
            <person name="Chevrette M."/>
            <person name="Carlson C."/>
            <person name="Stubbendieck R."/>
            <person name="Wendt-Pienkowski E."/>
        </authorList>
    </citation>
    <scope>NUCLEOTIDE SEQUENCE [LARGE SCALE GENOMIC DNA]</scope>
    <source>
        <strain evidence="10 11">SID10258</strain>
    </source>
</reference>
<sequence length="225" mass="24392">MGDAILNALQGTMTSPWIYAALFGLALLDAFFPVVPSETLIITAGVYAASGDTILPLVIAFSAAGAFCGDHVSYSIGRFAGGRLERWIRSGRRRREAYDRAAKIFDERGGLVIIIARYIPGGRTTATLLMGIVRYPLRHFTPFDAVASVLWASYAGLIGYLGGAAFEEDPVKGLILGLGIALAITGLIEGGRFLWNKFHRSGDEREEREEATAGEGARHSRRERN</sequence>
<evidence type="ECO:0000256" key="8">
    <source>
        <dbReference type="SAM" id="Phobius"/>
    </source>
</evidence>
<keyword evidence="4 8" id="KW-0812">Transmembrane</keyword>
<feature type="domain" description="VTT" evidence="9">
    <location>
        <begin position="35"/>
        <end position="160"/>
    </location>
</feature>
<evidence type="ECO:0000259" key="9">
    <source>
        <dbReference type="Pfam" id="PF09335"/>
    </source>
</evidence>
<comment type="similarity">
    <text evidence="2">Belongs to the DedA family.</text>
</comment>
<protein>
    <submittedName>
        <fullName evidence="10">DedA family protein</fullName>
    </submittedName>
</protein>
<dbReference type="RefSeq" id="WP_163059396.1">
    <property type="nucleotide sequence ID" value="NZ_JAAGLI010000609.1"/>
</dbReference>
<comment type="caution">
    <text evidence="10">The sequence shown here is derived from an EMBL/GenBank/DDBJ whole genome shotgun (WGS) entry which is preliminary data.</text>
</comment>
<accession>A0A6L9QL29</accession>
<proteinExistence type="inferred from homology"/>
<dbReference type="GO" id="GO:0005886">
    <property type="term" value="C:plasma membrane"/>
    <property type="evidence" value="ECO:0007669"/>
    <property type="project" value="UniProtKB-SubCell"/>
</dbReference>
<evidence type="ECO:0000256" key="2">
    <source>
        <dbReference type="ARBA" id="ARBA00010792"/>
    </source>
</evidence>
<name>A0A6L9QL29_9ACTN</name>
<evidence type="ECO:0000256" key="4">
    <source>
        <dbReference type="ARBA" id="ARBA00022692"/>
    </source>
</evidence>
<dbReference type="AlphaFoldDB" id="A0A6L9QL29"/>
<evidence type="ECO:0000256" key="1">
    <source>
        <dbReference type="ARBA" id="ARBA00004651"/>
    </source>
</evidence>
<evidence type="ECO:0000256" key="6">
    <source>
        <dbReference type="ARBA" id="ARBA00023136"/>
    </source>
</evidence>
<feature type="transmembrane region" description="Helical" evidence="8">
    <location>
        <begin position="143"/>
        <end position="162"/>
    </location>
</feature>
<dbReference type="InterPro" id="IPR051311">
    <property type="entry name" value="DedA_domain"/>
</dbReference>
<feature type="transmembrane region" description="Helical" evidence="8">
    <location>
        <begin position="17"/>
        <end position="35"/>
    </location>
</feature>
<evidence type="ECO:0000313" key="10">
    <source>
        <dbReference type="EMBL" id="NEA25443.1"/>
    </source>
</evidence>
<gene>
    <name evidence="10" type="ORF">G3I70_23590</name>
</gene>
<dbReference type="PANTHER" id="PTHR42709">
    <property type="entry name" value="ALKALINE PHOSPHATASE LIKE PROTEIN"/>
    <property type="match status" value="1"/>
</dbReference>
<evidence type="ECO:0000256" key="7">
    <source>
        <dbReference type="SAM" id="MobiDB-lite"/>
    </source>
</evidence>
<keyword evidence="6 8" id="KW-0472">Membrane</keyword>
<organism evidence="10 11">
    <name type="scientific">Actinomadura bangladeshensis</name>
    <dbReference type="NCBI Taxonomy" id="453573"/>
    <lineage>
        <taxon>Bacteria</taxon>
        <taxon>Bacillati</taxon>
        <taxon>Actinomycetota</taxon>
        <taxon>Actinomycetes</taxon>
        <taxon>Streptosporangiales</taxon>
        <taxon>Thermomonosporaceae</taxon>
        <taxon>Actinomadura</taxon>
    </lineage>
</organism>